<name>A0AAV9VJP1_9PEZI</name>
<organism evidence="2 3">
    <name type="scientific">Orbilia blumenaviensis</name>
    <dbReference type="NCBI Taxonomy" id="1796055"/>
    <lineage>
        <taxon>Eukaryota</taxon>
        <taxon>Fungi</taxon>
        <taxon>Dikarya</taxon>
        <taxon>Ascomycota</taxon>
        <taxon>Pezizomycotina</taxon>
        <taxon>Orbiliomycetes</taxon>
        <taxon>Orbiliales</taxon>
        <taxon>Orbiliaceae</taxon>
        <taxon>Orbilia</taxon>
    </lineage>
</organism>
<sequence>MPVKWTAENDHLLLITLLETHAVKIDGEKIKAAWPSNGGEVPTARAIRERIVKIRSLAGGGSPAKASVSSHVNNGVKKESSPKKRGRPRKNQTALEQDDEEIISKSNTNSPYQSFTTRDTTDITPSPTPRKNRTVKSKPEKRLKLELSESDVIELESSGDEFIPRKFEPEEEEEDDEYLGD</sequence>
<accession>A0AAV9VJP1</accession>
<feature type="compositionally biased region" description="Basic and acidic residues" evidence="1">
    <location>
        <begin position="137"/>
        <end position="147"/>
    </location>
</feature>
<reference evidence="2 3" key="1">
    <citation type="submission" date="2019-10" db="EMBL/GenBank/DDBJ databases">
        <authorList>
            <person name="Palmer J.M."/>
        </authorList>
    </citation>
    <scope>NUCLEOTIDE SEQUENCE [LARGE SCALE GENOMIC DNA]</scope>
    <source>
        <strain evidence="2 3">TWF730</strain>
    </source>
</reference>
<feature type="compositionally biased region" description="Polar residues" evidence="1">
    <location>
        <begin position="104"/>
        <end position="125"/>
    </location>
</feature>
<keyword evidence="3" id="KW-1185">Reference proteome</keyword>
<gene>
    <name evidence="2" type="ORF">TWF730_005406</name>
</gene>
<feature type="compositionally biased region" description="Acidic residues" evidence="1">
    <location>
        <begin position="169"/>
        <end position="181"/>
    </location>
</feature>
<protein>
    <submittedName>
        <fullName evidence="2">Uncharacterized protein</fullName>
    </submittedName>
</protein>
<feature type="region of interest" description="Disordered" evidence="1">
    <location>
        <begin position="58"/>
        <end position="181"/>
    </location>
</feature>
<dbReference type="AlphaFoldDB" id="A0AAV9VJP1"/>
<comment type="caution">
    <text evidence="2">The sequence shown here is derived from an EMBL/GenBank/DDBJ whole genome shotgun (WGS) entry which is preliminary data.</text>
</comment>
<proteinExistence type="predicted"/>
<evidence type="ECO:0000256" key="1">
    <source>
        <dbReference type="SAM" id="MobiDB-lite"/>
    </source>
</evidence>
<evidence type="ECO:0000313" key="2">
    <source>
        <dbReference type="EMBL" id="KAK6361692.1"/>
    </source>
</evidence>
<evidence type="ECO:0000313" key="3">
    <source>
        <dbReference type="Proteomes" id="UP001373714"/>
    </source>
</evidence>
<feature type="compositionally biased region" description="Acidic residues" evidence="1">
    <location>
        <begin position="148"/>
        <end position="159"/>
    </location>
</feature>
<dbReference type="EMBL" id="JAVHNS010000002">
    <property type="protein sequence ID" value="KAK6361692.1"/>
    <property type="molecule type" value="Genomic_DNA"/>
</dbReference>
<dbReference type="Proteomes" id="UP001373714">
    <property type="component" value="Unassembled WGS sequence"/>
</dbReference>